<dbReference type="EMBL" id="JBHTMM010000014">
    <property type="protein sequence ID" value="MFD1306934.1"/>
    <property type="molecule type" value="Genomic_DNA"/>
</dbReference>
<feature type="region of interest" description="Disordered" evidence="1">
    <location>
        <begin position="74"/>
        <end position="93"/>
    </location>
</feature>
<gene>
    <name evidence="2" type="ORF">ACFQ5X_13910</name>
</gene>
<evidence type="ECO:0000313" key="2">
    <source>
        <dbReference type="EMBL" id="MFD1306934.1"/>
    </source>
</evidence>
<name>A0ABW3XEH2_9ACTN</name>
<reference evidence="3" key="1">
    <citation type="journal article" date="2019" name="Int. J. Syst. Evol. Microbiol.">
        <title>The Global Catalogue of Microorganisms (GCM) 10K type strain sequencing project: providing services to taxonomists for standard genome sequencing and annotation.</title>
        <authorList>
            <consortium name="The Broad Institute Genomics Platform"/>
            <consortium name="The Broad Institute Genome Sequencing Center for Infectious Disease"/>
            <person name="Wu L."/>
            <person name="Ma J."/>
        </authorList>
    </citation>
    <scope>NUCLEOTIDE SEQUENCE [LARGE SCALE GENOMIC DNA]</scope>
    <source>
        <strain evidence="3">CGMCC 4.7020</strain>
    </source>
</reference>
<keyword evidence="3" id="KW-1185">Reference proteome</keyword>
<proteinExistence type="predicted"/>
<evidence type="ECO:0000313" key="3">
    <source>
        <dbReference type="Proteomes" id="UP001597058"/>
    </source>
</evidence>
<dbReference type="Proteomes" id="UP001597058">
    <property type="component" value="Unassembled WGS sequence"/>
</dbReference>
<accession>A0ABW3XEH2</accession>
<evidence type="ECO:0000256" key="1">
    <source>
        <dbReference type="SAM" id="MobiDB-lite"/>
    </source>
</evidence>
<comment type="caution">
    <text evidence="2">The sequence shown here is derived from an EMBL/GenBank/DDBJ whole genome shotgun (WGS) entry which is preliminary data.</text>
</comment>
<sequence>MTEVPARLARLPVQIPPRLGEETDSFIRRLARANHLKPSYLHGYLCGPPFWFGKPLLDRLAEAAGRPPQVLERALADASSPRGRSKPNPRYPGEDLFPGRGELFFLIADDARDGTMTIRALAERYEVSQRAVRLALDTARPADREVRFRKDPVMVPVIRLVDDILVRGVRGRAIWAELMDEHDYSVSYSSLLYYVHRGRHMKRGRPS</sequence>
<organism evidence="2 3">
    <name type="scientific">Streptomyces kaempferi</name>
    <dbReference type="NCBI Taxonomy" id="333725"/>
    <lineage>
        <taxon>Bacteria</taxon>
        <taxon>Bacillati</taxon>
        <taxon>Actinomycetota</taxon>
        <taxon>Actinomycetes</taxon>
        <taxon>Kitasatosporales</taxon>
        <taxon>Streptomycetaceae</taxon>
        <taxon>Streptomyces</taxon>
    </lineage>
</organism>
<dbReference type="RefSeq" id="WP_381328083.1">
    <property type="nucleotide sequence ID" value="NZ_JBHTMM010000014.1"/>
</dbReference>
<protein>
    <submittedName>
        <fullName evidence="2">Uncharacterized protein</fullName>
    </submittedName>
</protein>